<evidence type="ECO:0000313" key="7">
    <source>
        <dbReference type="Proteomes" id="UP000310314"/>
    </source>
</evidence>
<keyword evidence="3 5" id="KW-0520">NAD</keyword>
<dbReference type="Gene3D" id="3.20.170.30">
    <property type="match status" value="1"/>
</dbReference>
<proteinExistence type="inferred from homology"/>
<evidence type="ECO:0000256" key="1">
    <source>
        <dbReference type="ARBA" id="ARBA00009836"/>
    </source>
</evidence>
<evidence type="ECO:0000256" key="5">
    <source>
        <dbReference type="HAMAP-Rule" id="MF_00299"/>
    </source>
</evidence>
<name>A0A5S3PQ06_9FLAO</name>
<dbReference type="GO" id="GO:0006388">
    <property type="term" value="P:tRNA splicing, via endonucleolytic cleavage and ligation"/>
    <property type="evidence" value="ECO:0007669"/>
    <property type="project" value="UniProtKB-UniRule"/>
</dbReference>
<dbReference type="InterPro" id="IPR022928">
    <property type="entry name" value="RNA_2'-PTrans_KptA"/>
</dbReference>
<gene>
    <name evidence="5" type="primary">kptA</name>
    <name evidence="6" type="ORF">FEE95_13875</name>
</gene>
<dbReference type="InterPro" id="IPR042080">
    <property type="entry name" value="RNA_2'-PTrans_N"/>
</dbReference>
<dbReference type="InterPro" id="IPR002745">
    <property type="entry name" value="Ptrans_KptA/Tpt1"/>
</dbReference>
<sequence length="184" mass="21329">MTEKQAKQISKFLSLVLRHKPQLLDLVLDENGWADVEVLLKRMQRESKAITFEQLEFVVKSNDKQRFAFNEDKTQIRASQGHSISINLDYEAVKPPEFLYHGTPVKFIKPIREKGLLKMKRHHVHLSVDIETATKVGARRGKPIILSISALDMHHEGHKFFMSENGVWLTDNVPPRFIDFKDKT</sequence>
<dbReference type="RefSeq" id="WP_138658615.1">
    <property type="nucleotide sequence ID" value="NZ_VATY01000003.1"/>
</dbReference>
<protein>
    <recommendedName>
        <fullName evidence="5">Probable RNA 2'-phosphotransferase</fullName>
        <ecNumber evidence="5">2.7.1.-</ecNumber>
    </recommendedName>
</protein>
<evidence type="ECO:0000256" key="4">
    <source>
        <dbReference type="ARBA" id="ARBA00025212"/>
    </source>
</evidence>
<dbReference type="HAMAP" id="MF_00299">
    <property type="entry name" value="KptA"/>
    <property type="match status" value="1"/>
</dbReference>
<dbReference type="EC" id="2.7.1.-" evidence="5"/>
<reference evidence="6 7" key="1">
    <citation type="submission" date="2019-05" db="EMBL/GenBank/DDBJ databases">
        <authorList>
            <person name="Zhang J.-Y."/>
            <person name="Feg X."/>
            <person name="Du Z.-J."/>
        </authorList>
    </citation>
    <scope>NUCLEOTIDE SEQUENCE [LARGE SCALE GENOMIC DNA]</scope>
    <source>
        <strain evidence="6 7">RZ26</strain>
    </source>
</reference>
<evidence type="ECO:0000256" key="3">
    <source>
        <dbReference type="ARBA" id="ARBA00023027"/>
    </source>
</evidence>
<dbReference type="GO" id="GO:0000215">
    <property type="term" value="F:tRNA 2'-phosphotransferase activity"/>
    <property type="evidence" value="ECO:0007669"/>
    <property type="project" value="TreeGrafter"/>
</dbReference>
<organism evidence="6 7">
    <name type="scientific">Maribacter algarum</name>
    <name type="common">ex Zhang et al. 2020</name>
    <dbReference type="NCBI Taxonomy" id="2578118"/>
    <lineage>
        <taxon>Bacteria</taxon>
        <taxon>Pseudomonadati</taxon>
        <taxon>Bacteroidota</taxon>
        <taxon>Flavobacteriia</taxon>
        <taxon>Flavobacteriales</taxon>
        <taxon>Flavobacteriaceae</taxon>
        <taxon>Maribacter</taxon>
    </lineage>
</organism>
<dbReference type="InterPro" id="IPR042081">
    <property type="entry name" value="RNA_2'-PTrans_C"/>
</dbReference>
<keyword evidence="7" id="KW-1185">Reference proteome</keyword>
<evidence type="ECO:0000256" key="2">
    <source>
        <dbReference type="ARBA" id="ARBA00022679"/>
    </source>
</evidence>
<comment type="similarity">
    <text evidence="1 5">Belongs to the KptA/TPT1 family.</text>
</comment>
<comment type="function">
    <text evidence="4 5">Removes the 2'-phosphate from RNA via an intermediate in which the phosphate is ADP-ribosylated by NAD followed by a presumed transesterification to release the RNA and generate ADP-ribose 1''-2''-cyclic phosphate (APPR&gt;P). May function as an ADP-ribosylase.</text>
</comment>
<dbReference type="Proteomes" id="UP000310314">
    <property type="component" value="Unassembled WGS sequence"/>
</dbReference>
<dbReference type="PANTHER" id="PTHR12684">
    <property type="entry name" value="PUTATIVE PHOSPHOTRANSFERASE"/>
    <property type="match status" value="1"/>
</dbReference>
<dbReference type="NCBIfam" id="NF002014">
    <property type="entry name" value="PRK00819.1-4"/>
    <property type="match status" value="1"/>
</dbReference>
<dbReference type="PANTHER" id="PTHR12684:SF2">
    <property type="entry name" value="TRNA 2'-PHOSPHOTRANSFERASE 1"/>
    <property type="match status" value="1"/>
</dbReference>
<dbReference type="EMBL" id="VATY01000003">
    <property type="protein sequence ID" value="TMM55745.1"/>
    <property type="molecule type" value="Genomic_DNA"/>
</dbReference>
<dbReference type="SUPFAM" id="SSF56399">
    <property type="entry name" value="ADP-ribosylation"/>
    <property type="match status" value="1"/>
</dbReference>
<dbReference type="Pfam" id="PF01885">
    <property type="entry name" value="PTS_2-RNA"/>
    <property type="match status" value="1"/>
</dbReference>
<dbReference type="AlphaFoldDB" id="A0A5S3PQ06"/>
<dbReference type="Gene3D" id="1.10.10.970">
    <property type="entry name" value="RNA 2'-phosphotransferase, Tpt1/KptA family, N-terminal domain"/>
    <property type="match status" value="1"/>
</dbReference>
<comment type="caution">
    <text evidence="6">The sequence shown here is derived from an EMBL/GenBank/DDBJ whole genome shotgun (WGS) entry which is preliminary data.</text>
</comment>
<dbReference type="OrthoDB" id="4537997at2"/>
<keyword evidence="2 5" id="KW-0808">Transferase</keyword>
<evidence type="ECO:0000313" key="6">
    <source>
        <dbReference type="EMBL" id="TMM55745.1"/>
    </source>
</evidence>
<accession>A0A5S3PQ06</accession>
<dbReference type="GO" id="GO:0003950">
    <property type="term" value="F:NAD+ poly-ADP-ribosyltransferase activity"/>
    <property type="evidence" value="ECO:0007669"/>
    <property type="project" value="InterPro"/>
</dbReference>